<dbReference type="InterPro" id="IPR036265">
    <property type="entry name" value="HIT-like_sf"/>
</dbReference>
<accession>A0A2P7Z391</accession>
<keyword evidence="5" id="KW-1185">Reference proteome</keyword>
<feature type="domain" description="ATP adenylyltransferase C-terminal" evidence="2">
    <location>
        <begin position="197"/>
        <end position="303"/>
    </location>
</feature>
<dbReference type="GO" id="GO:0003877">
    <property type="term" value="F:ATP:ADP adenylyltransferase activity"/>
    <property type="evidence" value="ECO:0007669"/>
    <property type="project" value="InterPro"/>
</dbReference>
<comment type="caution">
    <text evidence="4">The sequence shown here is derived from an EMBL/GenBank/DDBJ whole genome shotgun (WGS) entry which is preliminary data.</text>
</comment>
<protein>
    <submittedName>
        <fullName evidence="4">Diadenosine 5',5'''-P1,P4-tetraphosphate phosphorylase 2</fullName>
    </submittedName>
</protein>
<reference evidence="4 5" key="1">
    <citation type="submission" date="2017-05" db="EMBL/GenBank/DDBJ databases">
        <title>Draft genome sequence of Elsinoe australis.</title>
        <authorList>
            <person name="Cheng Q."/>
        </authorList>
    </citation>
    <scope>NUCLEOTIDE SEQUENCE [LARGE SCALE GENOMIC DNA]</scope>
    <source>
        <strain evidence="4 5">NL1</strain>
    </source>
</reference>
<evidence type="ECO:0000259" key="3">
    <source>
        <dbReference type="Pfam" id="PF19327"/>
    </source>
</evidence>
<evidence type="ECO:0000313" key="5">
    <source>
        <dbReference type="Proteomes" id="UP000243723"/>
    </source>
</evidence>
<dbReference type="GO" id="GO:0005524">
    <property type="term" value="F:ATP binding"/>
    <property type="evidence" value="ECO:0007669"/>
    <property type="project" value="InterPro"/>
</dbReference>
<dbReference type="PANTHER" id="PTHR38420">
    <property type="entry name" value="AP-4-A PHOSPHORYLASE II"/>
    <property type="match status" value="1"/>
</dbReference>
<evidence type="ECO:0000256" key="1">
    <source>
        <dbReference type="SAM" id="MobiDB-lite"/>
    </source>
</evidence>
<dbReference type="GO" id="GO:0009117">
    <property type="term" value="P:nucleotide metabolic process"/>
    <property type="evidence" value="ECO:0007669"/>
    <property type="project" value="InterPro"/>
</dbReference>
<dbReference type="Pfam" id="PF19327">
    <property type="entry name" value="Ap4A_phos_N"/>
    <property type="match status" value="1"/>
</dbReference>
<dbReference type="InterPro" id="IPR019200">
    <property type="entry name" value="ATP_adenylylTrfase_C"/>
</dbReference>
<gene>
    <name evidence="4" type="ORF">B9Z65_5595</name>
</gene>
<dbReference type="InterPro" id="IPR045759">
    <property type="entry name" value="Ap4A_phos1/2_N"/>
</dbReference>
<evidence type="ECO:0000313" key="4">
    <source>
        <dbReference type="EMBL" id="PSK42673.1"/>
    </source>
</evidence>
<dbReference type="AlphaFoldDB" id="A0A2P7Z391"/>
<proteinExistence type="predicted"/>
<dbReference type="PANTHER" id="PTHR38420:SF1">
    <property type="entry name" value="PUTATIVE (AFU_ORTHOLOGUE AFUA_5G14690)-RELATED"/>
    <property type="match status" value="1"/>
</dbReference>
<dbReference type="EMBL" id="NHZQ01000334">
    <property type="protein sequence ID" value="PSK42673.1"/>
    <property type="molecule type" value="Genomic_DNA"/>
</dbReference>
<name>A0A2P7Z391_9PEZI</name>
<dbReference type="InterPro" id="IPR043171">
    <property type="entry name" value="Ap4A_phos1/2-like"/>
</dbReference>
<dbReference type="OrthoDB" id="10267950at2759"/>
<dbReference type="Proteomes" id="UP000243723">
    <property type="component" value="Unassembled WGS sequence"/>
</dbReference>
<feature type="region of interest" description="Disordered" evidence="1">
    <location>
        <begin position="67"/>
        <end position="87"/>
    </location>
</feature>
<dbReference type="Gene3D" id="3.30.428.70">
    <property type="match status" value="1"/>
</dbReference>
<dbReference type="STRING" id="40998.A0A2P7Z391"/>
<sequence length="308" mass="34730">MRLSQPPKVAKWDSAASLYLPPDLEVTTLARFDDLVSRGEILWESSEVQVHDDHGFQFEFRQTTSFNKKPSTAANDPGRTKAGSPFMNPRPSITLLPHLGPHHRLLFNEFCVWRPMLLLTTTSYETQTSPLNIHDLRASLALLRTFHPPYMMIYNCGINGGSSQGHKHMQLHPQPQKTRLFMAAVTSSETIADRIEGVPYQHFVLRIPEGAEAEDVLRLHDRLLERTREALEKVGLGDGYNVVMTREFIGLIPRRTAKTANASDVFGINAAGMMGLVTVRNERERERWAELGYGKYLARLGLPIDDGV</sequence>
<feature type="domain" description="Ap4A phosphorylase 1/2 N-terminal" evidence="3">
    <location>
        <begin position="45"/>
        <end position="177"/>
    </location>
</feature>
<evidence type="ECO:0000259" key="2">
    <source>
        <dbReference type="Pfam" id="PF09830"/>
    </source>
</evidence>
<organism evidence="4 5">
    <name type="scientific">Elsinoe australis</name>
    <dbReference type="NCBI Taxonomy" id="40998"/>
    <lineage>
        <taxon>Eukaryota</taxon>
        <taxon>Fungi</taxon>
        <taxon>Dikarya</taxon>
        <taxon>Ascomycota</taxon>
        <taxon>Pezizomycotina</taxon>
        <taxon>Dothideomycetes</taxon>
        <taxon>Dothideomycetidae</taxon>
        <taxon>Myriangiales</taxon>
        <taxon>Elsinoaceae</taxon>
        <taxon>Elsinoe</taxon>
    </lineage>
</organism>
<dbReference type="InterPro" id="IPR009163">
    <property type="entry name" value="Ap4A_phos1/2"/>
</dbReference>
<dbReference type="Pfam" id="PF09830">
    <property type="entry name" value="ATP_transf"/>
    <property type="match status" value="1"/>
</dbReference>
<dbReference type="SUPFAM" id="SSF54197">
    <property type="entry name" value="HIT-like"/>
    <property type="match status" value="1"/>
</dbReference>